<dbReference type="PANTHER" id="PTHR11216:SF161">
    <property type="entry name" value="CALCIUM-BINDING EF HAND FAMILY PROTEIN"/>
    <property type="match status" value="1"/>
</dbReference>
<dbReference type="GO" id="GO:0006897">
    <property type="term" value="P:endocytosis"/>
    <property type="evidence" value="ECO:0007669"/>
    <property type="project" value="TreeGrafter"/>
</dbReference>
<dbReference type="Proteomes" id="UP000290289">
    <property type="component" value="Chromosome 4"/>
</dbReference>
<dbReference type="PANTHER" id="PTHR11216">
    <property type="entry name" value="EH DOMAIN"/>
    <property type="match status" value="1"/>
</dbReference>
<dbReference type="STRING" id="3750.A0A498K0C7"/>
<accession>A0A498K0C7</accession>
<organism evidence="1 2">
    <name type="scientific">Malus domestica</name>
    <name type="common">Apple</name>
    <name type="synonym">Pyrus malus</name>
    <dbReference type="NCBI Taxonomy" id="3750"/>
    <lineage>
        <taxon>Eukaryota</taxon>
        <taxon>Viridiplantae</taxon>
        <taxon>Streptophyta</taxon>
        <taxon>Embryophyta</taxon>
        <taxon>Tracheophyta</taxon>
        <taxon>Spermatophyta</taxon>
        <taxon>Magnoliopsida</taxon>
        <taxon>eudicotyledons</taxon>
        <taxon>Gunneridae</taxon>
        <taxon>Pentapetalae</taxon>
        <taxon>rosids</taxon>
        <taxon>fabids</taxon>
        <taxon>Rosales</taxon>
        <taxon>Rosaceae</taxon>
        <taxon>Amygdaloideae</taxon>
        <taxon>Maleae</taxon>
        <taxon>Malus</taxon>
    </lineage>
</organism>
<dbReference type="GO" id="GO:0016197">
    <property type="term" value="P:endosomal transport"/>
    <property type="evidence" value="ECO:0007669"/>
    <property type="project" value="TreeGrafter"/>
</dbReference>
<evidence type="ECO:0000313" key="1">
    <source>
        <dbReference type="EMBL" id="RXI00738.1"/>
    </source>
</evidence>
<dbReference type="GO" id="GO:0005737">
    <property type="term" value="C:cytoplasm"/>
    <property type="evidence" value="ECO:0007669"/>
    <property type="project" value="TreeGrafter"/>
</dbReference>
<keyword evidence="2" id="KW-1185">Reference proteome</keyword>
<reference evidence="1 2" key="1">
    <citation type="submission" date="2018-10" db="EMBL/GenBank/DDBJ databases">
        <title>A high-quality apple genome assembly.</title>
        <authorList>
            <person name="Hu J."/>
        </authorList>
    </citation>
    <scope>NUCLEOTIDE SEQUENCE [LARGE SCALE GENOMIC DNA]</scope>
    <source>
        <strain evidence="2">cv. HFTH1</strain>
        <tissue evidence="1">Young leaf</tissue>
    </source>
</reference>
<dbReference type="GO" id="GO:0005886">
    <property type="term" value="C:plasma membrane"/>
    <property type="evidence" value="ECO:0007669"/>
    <property type="project" value="TreeGrafter"/>
</dbReference>
<sequence>MKPSLSSRAPVSPNRSLRRPEADWFLGRAEFYNALRVVTVAQSKRELTPETVKVALYGLGAAKIPAPKINLETNPAPQFNSAAAAAALDFQGGAVTLTSLRNLGFRLSRQPMPIAPSHDEEMRQLSTEEVNSLNSKFKEATEANKKLVTQQADIKMPLDL</sequence>
<protein>
    <submittedName>
        <fullName evidence="1">Uncharacterized protein</fullName>
    </submittedName>
</protein>
<dbReference type="EMBL" id="RDQH01000330">
    <property type="protein sequence ID" value="RXI00738.1"/>
    <property type="molecule type" value="Genomic_DNA"/>
</dbReference>
<gene>
    <name evidence="1" type="ORF">DVH24_000972</name>
</gene>
<proteinExistence type="predicted"/>
<evidence type="ECO:0000313" key="2">
    <source>
        <dbReference type="Proteomes" id="UP000290289"/>
    </source>
</evidence>
<name>A0A498K0C7_MALDO</name>
<comment type="caution">
    <text evidence="1">The sequence shown here is derived from an EMBL/GenBank/DDBJ whole genome shotgun (WGS) entry which is preliminary data.</text>
</comment>
<dbReference type="AlphaFoldDB" id="A0A498K0C7"/>